<feature type="region of interest" description="Disordered" evidence="1">
    <location>
        <begin position="1"/>
        <end position="39"/>
    </location>
</feature>
<keyword evidence="3" id="KW-1185">Reference proteome</keyword>
<organism evidence="2 3">
    <name type="scientific">Nostoc sphaeroides CCNUC1</name>
    <dbReference type="NCBI Taxonomy" id="2653204"/>
    <lineage>
        <taxon>Bacteria</taxon>
        <taxon>Bacillati</taxon>
        <taxon>Cyanobacteriota</taxon>
        <taxon>Cyanophyceae</taxon>
        <taxon>Nostocales</taxon>
        <taxon>Nostocaceae</taxon>
        <taxon>Nostoc</taxon>
    </lineage>
</organism>
<evidence type="ECO:0000256" key="1">
    <source>
        <dbReference type="SAM" id="MobiDB-lite"/>
    </source>
</evidence>
<dbReference type="Proteomes" id="UP000326678">
    <property type="component" value="Chromosome Gxm1"/>
</dbReference>
<evidence type="ECO:0000313" key="3">
    <source>
        <dbReference type="Proteomes" id="UP000326678"/>
    </source>
</evidence>
<name>A0A5P8VVK9_9NOSO</name>
<dbReference type="KEGG" id="nsh:GXM_01854"/>
<accession>A0A5P8VVK9</accession>
<dbReference type="EMBL" id="CP045226">
    <property type="protein sequence ID" value="QFS44381.1"/>
    <property type="molecule type" value="Genomic_DNA"/>
</dbReference>
<feature type="compositionally biased region" description="Gly residues" evidence="1">
    <location>
        <begin position="15"/>
        <end position="39"/>
    </location>
</feature>
<reference evidence="2 3" key="1">
    <citation type="submission" date="2019-10" db="EMBL/GenBank/DDBJ databases">
        <title>Genomic and transcriptomic insights into the perfect genentic adaptation of a filamentous nitrogen-fixing cyanobacterium to rice fields.</title>
        <authorList>
            <person name="Chen Z."/>
        </authorList>
    </citation>
    <scope>NUCLEOTIDE SEQUENCE [LARGE SCALE GENOMIC DNA]</scope>
    <source>
        <strain evidence="2">CCNUC1</strain>
    </source>
</reference>
<sequence>MNWENFCHNTKSGEWGVGSGGRGQGAGEAGEAGGAGENS</sequence>
<dbReference type="AlphaFoldDB" id="A0A5P8VVK9"/>
<gene>
    <name evidence="2" type="ORF">GXM_01854</name>
</gene>
<evidence type="ECO:0000313" key="2">
    <source>
        <dbReference type="EMBL" id="QFS44381.1"/>
    </source>
</evidence>
<proteinExistence type="predicted"/>
<protein>
    <submittedName>
        <fullName evidence="2">Uncharacterized protein</fullName>
    </submittedName>
</protein>